<reference evidence="4 5" key="1">
    <citation type="submission" date="2019-03" db="EMBL/GenBank/DDBJ databases">
        <title>Genomic Encyclopedia of Type Strains, Phase IV (KMG-IV): sequencing the most valuable type-strain genomes for metagenomic binning, comparative biology and taxonomic classification.</title>
        <authorList>
            <person name="Goeker M."/>
        </authorList>
    </citation>
    <scope>NUCLEOTIDE SEQUENCE [LARGE SCALE GENOMIC DNA]</scope>
    <source>
        <strain evidence="4 5">DSM 29481</strain>
    </source>
</reference>
<dbReference type="SUPFAM" id="SSF56112">
    <property type="entry name" value="Protein kinase-like (PK-like)"/>
    <property type="match status" value="1"/>
</dbReference>
<dbReference type="PANTHER" id="PTHR10566:SF113">
    <property type="entry name" value="PROTEIN ACTIVITY OF BC1 COMPLEX KINASE 7, CHLOROPLASTIC"/>
    <property type="match status" value="1"/>
</dbReference>
<evidence type="ECO:0000313" key="4">
    <source>
        <dbReference type="EMBL" id="TCU52395.1"/>
    </source>
</evidence>
<sequence length="534" mass="60646">MKKTNNKSLSSKRRLAQIISILKKHQITKGVDPIKFREILEDLGPTFVKIGQIMSARQDMFSERYCVELIKLRDNVAPMDMETVRNVIEEEYGMDLEDVFIDFDVQPLGSASIAQVHKAKLKDGRDIVAKIQRPNIYATMERDISLVRRASKLLHLNEILGSVVDINIVLDEFWHTAKEEMDFLNEAKFAKRFTALNEDIQYIGAPKIEEEYSTSRVLVMEYINGLQIDEFEVLEKEGYDRKEIAIKLAENYIKQIVDDGFFHADPHPGNLRIRDGKIVWIDFGMMGMLSKQDKDLMKNAVMAIGNNDTQKLVDVVLALGIHDAKIDHALFYDDMESFMRRYLQMELAEINLGVAIQEIFTIAHKHKISMPKGISMLARGLVTIESTMVIVDPSINIISIAANHVAGKMVKKWDLKKELTKNGKQLYDATTYGMRLPIQLYEVMQMVMKGRLKINLDVMGSDVPMTAINHMVNKLTVGIVSAGLLMASSLLCTTQMTPKVFGIPALGFIGYITAIGLGCWLLFAVMKEHRKRKR</sequence>
<proteinExistence type="inferred from homology"/>
<keyword evidence="2" id="KW-0812">Transmembrane</keyword>
<dbReference type="GeneID" id="73795898"/>
<protein>
    <submittedName>
        <fullName evidence="4">Ubiquinone biosynthesis protein</fullName>
    </submittedName>
</protein>
<keyword evidence="2" id="KW-0472">Membrane</keyword>
<dbReference type="AlphaFoldDB" id="A0A4V2VIJ1"/>
<dbReference type="EMBL" id="SMBP01000033">
    <property type="protein sequence ID" value="TCU52395.1"/>
    <property type="molecule type" value="Genomic_DNA"/>
</dbReference>
<dbReference type="RefSeq" id="WP_008687916.1">
    <property type="nucleotide sequence ID" value="NZ_AP024510.1"/>
</dbReference>
<keyword evidence="4" id="KW-0830">Ubiquinone</keyword>
<evidence type="ECO:0000259" key="3">
    <source>
        <dbReference type="Pfam" id="PF03109"/>
    </source>
</evidence>
<comment type="similarity">
    <text evidence="1">Belongs to the protein kinase superfamily. ADCK protein kinase family.</text>
</comment>
<dbReference type="Proteomes" id="UP000295773">
    <property type="component" value="Unassembled WGS sequence"/>
</dbReference>
<dbReference type="CDD" id="cd05121">
    <property type="entry name" value="ABC1_ADCK3-like"/>
    <property type="match status" value="1"/>
</dbReference>
<feature type="transmembrane region" description="Helical" evidence="2">
    <location>
        <begin position="502"/>
        <end position="525"/>
    </location>
</feature>
<dbReference type="PANTHER" id="PTHR10566">
    <property type="entry name" value="CHAPERONE-ACTIVITY OF BC1 COMPLEX CABC1 -RELATED"/>
    <property type="match status" value="1"/>
</dbReference>
<dbReference type="InterPro" id="IPR050154">
    <property type="entry name" value="UbiB_kinase"/>
</dbReference>
<evidence type="ECO:0000256" key="2">
    <source>
        <dbReference type="SAM" id="Phobius"/>
    </source>
</evidence>
<dbReference type="InterPro" id="IPR011009">
    <property type="entry name" value="Kinase-like_dom_sf"/>
</dbReference>
<dbReference type="InterPro" id="IPR004147">
    <property type="entry name" value="ABC1_dom"/>
</dbReference>
<evidence type="ECO:0000256" key="1">
    <source>
        <dbReference type="ARBA" id="ARBA00009670"/>
    </source>
</evidence>
<feature type="transmembrane region" description="Helical" evidence="2">
    <location>
        <begin position="475"/>
        <end position="496"/>
    </location>
</feature>
<keyword evidence="5" id="KW-1185">Reference proteome</keyword>
<keyword evidence="2" id="KW-1133">Transmembrane helix</keyword>
<comment type="caution">
    <text evidence="4">The sequence shown here is derived from an EMBL/GenBank/DDBJ whole genome shotgun (WGS) entry which is preliminary data.</text>
</comment>
<dbReference type="Pfam" id="PF03109">
    <property type="entry name" value="ABC1"/>
    <property type="match status" value="1"/>
</dbReference>
<gene>
    <name evidence="4" type="ORF">EDD61_13319</name>
</gene>
<feature type="domain" description="ABC1 atypical kinase-like" evidence="3">
    <location>
        <begin position="71"/>
        <end position="314"/>
    </location>
</feature>
<name>A0A4V2VIJ1_9FIRM</name>
<organism evidence="4 5">
    <name type="scientific">Longicatena caecimuris</name>
    <dbReference type="NCBI Taxonomy" id="1796635"/>
    <lineage>
        <taxon>Bacteria</taxon>
        <taxon>Bacillati</taxon>
        <taxon>Bacillota</taxon>
        <taxon>Erysipelotrichia</taxon>
        <taxon>Erysipelotrichales</taxon>
        <taxon>Erysipelotrichaceae</taxon>
        <taxon>Longicatena</taxon>
    </lineage>
</organism>
<evidence type="ECO:0000313" key="5">
    <source>
        <dbReference type="Proteomes" id="UP000295773"/>
    </source>
</evidence>
<accession>A0A4V2VIJ1</accession>